<comment type="miscellaneous">
    <text evidence="8">The reaction proceeds by a bi uni uni bi ping pong mechanism.</text>
</comment>
<evidence type="ECO:0000256" key="1">
    <source>
        <dbReference type="ARBA" id="ARBA00004990"/>
    </source>
</evidence>
<protein>
    <recommendedName>
        <fullName evidence="8">Pantothenate synthetase</fullName>
        <shortName evidence="8">PS</shortName>
        <ecNumber evidence="8">6.3.2.1</ecNumber>
    </recommendedName>
    <alternativeName>
        <fullName evidence="8">Pantoate--beta-alanine ligase</fullName>
    </alternativeName>
    <alternativeName>
        <fullName evidence="8">Pantoate-activating enzyme</fullName>
    </alternativeName>
</protein>
<feature type="binding site" evidence="8">
    <location>
        <position position="162"/>
    </location>
    <ligand>
        <name>(R)-pantoate</name>
        <dbReference type="ChEBI" id="CHEBI:15980"/>
    </ligand>
</feature>
<evidence type="ECO:0000256" key="6">
    <source>
        <dbReference type="ARBA" id="ARBA00022840"/>
    </source>
</evidence>
<dbReference type="InterPro" id="IPR003721">
    <property type="entry name" value="Pantoate_ligase"/>
</dbReference>
<feature type="binding site" evidence="8">
    <location>
        <position position="57"/>
    </location>
    <ligand>
        <name>(R)-pantoate</name>
        <dbReference type="ChEBI" id="CHEBI:15980"/>
    </ligand>
</feature>
<dbReference type="Pfam" id="PF02569">
    <property type="entry name" value="Pantoate_ligase"/>
    <property type="match status" value="1"/>
</dbReference>
<dbReference type="UniPathway" id="UPA00028">
    <property type="reaction ID" value="UER00005"/>
</dbReference>
<dbReference type="AlphaFoldDB" id="A0A0B7J0V6"/>
<dbReference type="PANTHER" id="PTHR21299:SF1">
    <property type="entry name" value="PANTOATE--BETA-ALANINE LIGASE"/>
    <property type="match status" value="1"/>
</dbReference>
<dbReference type="HOGENOM" id="CLU_047148_0_0_4"/>
<dbReference type="GO" id="GO:0015940">
    <property type="term" value="P:pantothenate biosynthetic process"/>
    <property type="evidence" value="ECO:0007669"/>
    <property type="project" value="UniProtKB-UniRule"/>
</dbReference>
<feature type="binding site" evidence="8">
    <location>
        <begin position="26"/>
        <end position="33"/>
    </location>
    <ligand>
        <name>ATP</name>
        <dbReference type="ChEBI" id="CHEBI:30616"/>
    </ligand>
</feature>
<dbReference type="GO" id="GO:0005524">
    <property type="term" value="F:ATP binding"/>
    <property type="evidence" value="ECO:0007669"/>
    <property type="project" value="UniProtKB-KW"/>
</dbReference>
<keyword evidence="4 8" id="KW-0566">Pantothenate biosynthesis</keyword>
<feature type="binding site" evidence="8">
    <location>
        <begin position="156"/>
        <end position="159"/>
    </location>
    <ligand>
        <name>ATP</name>
        <dbReference type="ChEBI" id="CHEBI:30616"/>
    </ligand>
</feature>
<keyword evidence="8" id="KW-0963">Cytoplasm</keyword>
<dbReference type="OrthoDB" id="9773087at2"/>
<comment type="subunit">
    <text evidence="8">Homodimer.</text>
</comment>
<reference evidence="10" key="1">
    <citation type="submission" date="2014-12" db="EMBL/GenBank/DDBJ databases">
        <authorList>
            <person name="Salcher M.M."/>
        </authorList>
    </citation>
    <scope>NUCLEOTIDE SEQUENCE [LARGE SCALE GENOMIC DNA]</scope>
    <source>
        <strain evidence="10">MMS-10A-171</strain>
    </source>
</reference>
<dbReference type="Gene3D" id="3.30.1300.10">
    <property type="entry name" value="Pantoate-beta-alanine ligase, C-terminal domain"/>
    <property type="match status" value="1"/>
</dbReference>
<dbReference type="STRING" id="1581680.BN1209_1373"/>
<dbReference type="InterPro" id="IPR042176">
    <property type="entry name" value="Pantoate_ligase_C"/>
</dbReference>
<dbReference type="NCBIfam" id="TIGR00018">
    <property type="entry name" value="panC"/>
    <property type="match status" value="1"/>
</dbReference>
<comment type="pathway">
    <text evidence="1 8">Cofactor biosynthesis; (R)-pantothenate biosynthesis; (R)-pantothenate from (R)-pantoate and beta-alanine: step 1/1.</text>
</comment>
<dbReference type="RefSeq" id="WP_045751509.1">
    <property type="nucleotide sequence ID" value="NZ_LN794158.1"/>
</dbReference>
<comment type="subcellular location">
    <subcellularLocation>
        <location evidence="8">Cytoplasm</location>
    </subcellularLocation>
</comment>
<evidence type="ECO:0000313" key="10">
    <source>
        <dbReference type="Proteomes" id="UP000056322"/>
    </source>
</evidence>
<keyword evidence="5 8" id="KW-0547">Nucleotide-binding</keyword>
<proteinExistence type="inferred from homology"/>
<evidence type="ECO:0000256" key="5">
    <source>
        <dbReference type="ARBA" id="ARBA00022741"/>
    </source>
</evidence>
<accession>A0A0B7J0V6</accession>
<dbReference type="KEGG" id="mbac:BN1209_1373"/>
<dbReference type="SUPFAM" id="SSF52374">
    <property type="entry name" value="Nucleotidylyl transferase"/>
    <property type="match status" value="1"/>
</dbReference>
<feature type="binding site" evidence="8">
    <location>
        <begin position="193"/>
        <end position="196"/>
    </location>
    <ligand>
        <name>ATP</name>
        <dbReference type="ChEBI" id="CHEBI:30616"/>
    </ligand>
</feature>
<evidence type="ECO:0000256" key="3">
    <source>
        <dbReference type="ARBA" id="ARBA00022598"/>
    </source>
</evidence>
<dbReference type="Gene3D" id="3.40.50.620">
    <property type="entry name" value="HUPs"/>
    <property type="match status" value="1"/>
</dbReference>
<dbReference type="Proteomes" id="UP000056322">
    <property type="component" value="Chromosome 1"/>
</dbReference>
<organism evidence="9 10">
    <name type="scientific">Candidatus Methylopumilus turicensis</name>
    <dbReference type="NCBI Taxonomy" id="1581680"/>
    <lineage>
        <taxon>Bacteria</taxon>
        <taxon>Pseudomonadati</taxon>
        <taxon>Pseudomonadota</taxon>
        <taxon>Betaproteobacteria</taxon>
        <taxon>Nitrosomonadales</taxon>
        <taxon>Methylophilaceae</taxon>
        <taxon>Candidatus Methylopumilus</taxon>
    </lineage>
</organism>
<gene>
    <name evidence="8 9" type="primary">panC</name>
    <name evidence="9" type="ORF">BN1209_1373</name>
</gene>
<comment type="function">
    <text evidence="8">Catalyzes the condensation of pantoate with beta-alanine in an ATP-dependent reaction via a pantoyl-adenylate intermediate.</text>
</comment>
<evidence type="ECO:0000256" key="2">
    <source>
        <dbReference type="ARBA" id="ARBA00009256"/>
    </source>
</evidence>
<evidence type="ECO:0000256" key="7">
    <source>
        <dbReference type="ARBA" id="ARBA00048258"/>
    </source>
</evidence>
<evidence type="ECO:0000256" key="4">
    <source>
        <dbReference type="ARBA" id="ARBA00022655"/>
    </source>
</evidence>
<keyword evidence="10" id="KW-1185">Reference proteome</keyword>
<feature type="binding site" evidence="8">
    <location>
        <position position="57"/>
    </location>
    <ligand>
        <name>beta-alanine</name>
        <dbReference type="ChEBI" id="CHEBI:57966"/>
    </ligand>
</feature>
<dbReference type="EC" id="6.3.2.1" evidence="8"/>
<dbReference type="CDD" id="cd00560">
    <property type="entry name" value="PanC"/>
    <property type="match status" value="1"/>
</dbReference>
<evidence type="ECO:0000313" key="9">
    <source>
        <dbReference type="EMBL" id="CEN56412.1"/>
    </source>
</evidence>
<dbReference type="GO" id="GO:0005829">
    <property type="term" value="C:cytosol"/>
    <property type="evidence" value="ECO:0007669"/>
    <property type="project" value="TreeGrafter"/>
</dbReference>
<sequence length="291" mass="31864">MQIVKTSETLSQALAKQTAIAFVPTMGNLHAGHIQLVELAKTKNACVVVSIFVNPLQFAANEDLSKYPRTLDVDLAKLKAAGADIVFTPSEQEIYPDFDASTNNTHQSISINLPSIANELCGAARPGHFSGMATVVLKLFNLVFFNGAQTKIAIFGKKDFQQLFIIRDMVKQFNLPIEIMAADTKREEDGLAMSSRNGYLTPAQKLEAPRLYSELSLLVDAIKQGNTDFKALEARSTECLTQLGWIVDYISVRSAQTLLPATQNDNKLVVLGAARQGTTRLIDNIEFNLTA</sequence>
<dbReference type="EMBL" id="LN794158">
    <property type="protein sequence ID" value="CEN56412.1"/>
    <property type="molecule type" value="Genomic_DNA"/>
</dbReference>
<name>A0A0B7J0V6_9PROT</name>
<keyword evidence="6 8" id="KW-0067">ATP-binding</keyword>
<evidence type="ECO:0000256" key="8">
    <source>
        <dbReference type="HAMAP-Rule" id="MF_00158"/>
    </source>
</evidence>
<dbReference type="HAMAP" id="MF_00158">
    <property type="entry name" value="PanC"/>
    <property type="match status" value="1"/>
</dbReference>
<dbReference type="GO" id="GO:0004592">
    <property type="term" value="F:pantoate-beta-alanine ligase activity"/>
    <property type="evidence" value="ECO:0007669"/>
    <property type="project" value="UniProtKB-UniRule"/>
</dbReference>
<keyword evidence="3 8" id="KW-0436">Ligase</keyword>
<comment type="caution">
    <text evidence="8">Lacks conserved residue(s) required for the propagation of feature annotation.</text>
</comment>
<comment type="similarity">
    <text evidence="2 8">Belongs to the pantothenate synthetase family.</text>
</comment>
<feature type="active site" description="Proton donor" evidence="8">
    <location>
        <position position="33"/>
    </location>
</feature>
<comment type="catalytic activity">
    <reaction evidence="7 8">
        <text>(R)-pantoate + beta-alanine + ATP = (R)-pantothenate + AMP + diphosphate + H(+)</text>
        <dbReference type="Rhea" id="RHEA:10912"/>
        <dbReference type="ChEBI" id="CHEBI:15378"/>
        <dbReference type="ChEBI" id="CHEBI:15980"/>
        <dbReference type="ChEBI" id="CHEBI:29032"/>
        <dbReference type="ChEBI" id="CHEBI:30616"/>
        <dbReference type="ChEBI" id="CHEBI:33019"/>
        <dbReference type="ChEBI" id="CHEBI:57966"/>
        <dbReference type="ChEBI" id="CHEBI:456215"/>
        <dbReference type="EC" id="6.3.2.1"/>
    </reaction>
</comment>
<dbReference type="PANTHER" id="PTHR21299">
    <property type="entry name" value="CYTIDYLATE KINASE/PANTOATE-BETA-ALANINE LIGASE"/>
    <property type="match status" value="1"/>
</dbReference>
<dbReference type="InterPro" id="IPR014729">
    <property type="entry name" value="Rossmann-like_a/b/a_fold"/>
</dbReference>